<dbReference type="PANTHER" id="PTHR47064:SF2">
    <property type="entry name" value="SMP-30_GLUCONOLACTONASE_LRE-LIKE REGION DOMAIN-CONTAINING PROTEIN-RELATED"/>
    <property type="match status" value="1"/>
</dbReference>
<dbReference type="InterPro" id="IPR011042">
    <property type="entry name" value="6-blade_b-propeller_TolB-like"/>
</dbReference>
<organism evidence="3 4">
    <name type="scientific">Epichloe festucae (strain Fl1)</name>
    <dbReference type="NCBI Taxonomy" id="877507"/>
    <lineage>
        <taxon>Eukaryota</taxon>
        <taxon>Fungi</taxon>
        <taxon>Dikarya</taxon>
        <taxon>Ascomycota</taxon>
        <taxon>Pezizomycotina</taxon>
        <taxon>Sordariomycetes</taxon>
        <taxon>Hypocreomycetidae</taxon>
        <taxon>Hypocreales</taxon>
        <taxon>Clavicipitaceae</taxon>
        <taxon>Epichloe</taxon>
    </lineage>
</organism>
<evidence type="ECO:0000256" key="1">
    <source>
        <dbReference type="SAM" id="SignalP"/>
    </source>
</evidence>
<dbReference type="InterPro" id="IPR052988">
    <property type="entry name" value="Oryzine_lactonohydrolase"/>
</dbReference>
<keyword evidence="1" id="KW-0732">Signal</keyword>
<dbReference type="Gene3D" id="2.120.10.30">
    <property type="entry name" value="TolB, C-terminal domain"/>
    <property type="match status" value="1"/>
</dbReference>
<dbReference type="Pfam" id="PF08450">
    <property type="entry name" value="SGL"/>
    <property type="match status" value="1"/>
</dbReference>
<reference evidence="3 4" key="1">
    <citation type="journal article" date="2018" name="PLoS Genet.">
        <title>Repeat elements organise 3D genome structure and mediate transcription in the filamentous fungus Epichloe festucae.</title>
        <authorList>
            <person name="Winter D.J."/>
            <person name="Ganley A.R.D."/>
            <person name="Young C.A."/>
            <person name="Liachko I."/>
            <person name="Schardl C.L."/>
            <person name="Dupont P.Y."/>
            <person name="Berry D."/>
            <person name="Ram A."/>
            <person name="Scott B."/>
            <person name="Cox M.P."/>
        </authorList>
    </citation>
    <scope>NUCLEOTIDE SEQUENCE [LARGE SCALE GENOMIC DNA]</scope>
    <source>
        <strain evidence="3 4">Fl1</strain>
    </source>
</reference>
<feature type="signal peptide" evidence="1">
    <location>
        <begin position="1"/>
        <end position="15"/>
    </location>
</feature>
<dbReference type="PANTHER" id="PTHR47064">
    <property type="entry name" value="PUTATIVE (AFU_ORTHOLOGUE AFUA_1G08990)-RELATED"/>
    <property type="match status" value="1"/>
</dbReference>
<dbReference type="OrthoDB" id="423498at2759"/>
<evidence type="ECO:0000313" key="4">
    <source>
        <dbReference type="Proteomes" id="UP000594364"/>
    </source>
</evidence>
<evidence type="ECO:0000313" key="3">
    <source>
        <dbReference type="EMBL" id="QPG94164.1"/>
    </source>
</evidence>
<gene>
    <name evidence="3" type="ORF">C2857_005066</name>
</gene>
<accession>A0A7S9KKV0</accession>
<keyword evidence="4" id="KW-1185">Reference proteome</keyword>
<proteinExistence type="predicted"/>
<protein>
    <recommendedName>
        <fullName evidence="2">SMP-30/Gluconolactonase/LRE-like region domain-containing protein</fullName>
    </recommendedName>
</protein>
<dbReference type="InterPro" id="IPR013658">
    <property type="entry name" value="SGL"/>
</dbReference>
<dbReference type="EMBL" id="CP031385">
    <property type="protein sequence ID" value="QPG94164.1"/>
    <property type="molecule type" value="Genomic_DNA"/>
</dbReference>
<name>A0A7S9KKV0_EPIFF</name>
<feature type="domain" description="SMP-30/Gluconolactonase/LRE-like region" evidence="2">
    <location>
        <begin position="142"/>
        <end position="319"/>
    </location>
</feature>
<dbReference type="Proteomes" id="UP000594364">
    <property type="component" value="Chromosome 1"/>
</dbReference>
<feature type="chain" id="PRO_5034646418" description="SMP-30/Gluconolactonase/LRE-like region domain-containing protein" evidence="1">
    <location>
        <begin position="16"/>
        <end position="347"/>
    </location>
</feature>
<sequence>MILSWSFWVATATAAIAPPFVVFQDGVKELFGPSPTVEVLYENKSIPFAHEAGVFIPQDNTLFVTSNRFKDPATQEQRIVITRVSLPPSDDTKSAKVEEVRTDNVPMANGGVNYKDGIVFCAQGTAKMSSGISFMESKPPYKSELLLTSYLNRTFTSPNDLVAHTDESIWFTDPIYGFEQGFRPRPRLPSQVYRFDPKQKSVRAMADGLGRPNGISFSPDQKILYVTDTDFIHGDGTTDDTRASTIYAYDVVTATGQPFLANKRLFAMADTGIPDGVKCDVRGNVYSGCGDGVNIWSPGGQLIGKILVEGGVANFCFGRNGEIFMLNENRLLRAKLAPTTRGALLGI</sequence>
<evidence type="ECO:0000259" key="2">
    <source>
        <dbReference type="Pfam" id="PF08450"/>
    </source>
</evidence>
<dbReference type="AlphaFoldDB" id="A0A7S9KKV0"/>
<dbReference type="SUPFAM" id="SSF63829">
    <property type="entry name" value="Calcium-dependent phosphotriesterase"/>
    <property type="match status" value="1"/>
</dbReference>